<accession>A0A644VBD0</accession>
<dbReference type="AlphaFoldDB" id="A0A644VBD0"/>
<dbReference type="GO" id="GO:0016020">
    <property type="term" value="C:membrane"/>
    <property type="evidence" value="ECO:0007669"/>
    <property type="project" value="InterPro"/>
</dbReference>
<evidence type="ECO:0000256" key="3">
    <source>
        <dbReference type="ARBA" id="ARBA00023134"/>
    </source>
</evidence>
<proteinExistence type="predicted"/>
<dbReference type="EMBL" id="VSSQ01000249">
    <property type="protein sequence ID" value="MPL88032.1"/>
    <property type="molecule type" value="Genomic_DNA"/>
</dbReference>
<evidence type="ECO:0000256" key="1">
    <source>
        <dbReference type="ARBA" id="ARBA00022741"/>
    </source>
</evidence>
<feature type="domain" description="IRG-type G" evidence="4">
    <location>
        <begin position="18"/>
        <end position="183"/>
    </location>
</feature>
<dbReference type="SUPFAM" id="SSF52540">
    <property type="entry name" value="P-loop containing nucleoside triphosphate hydrolases"/>
    <property type="match status" value="1"/>
</dbReference>
<evidence type="ECO:0000313" key="5">
    <source>
        <dbReference type="EMBL" id="MPL88032.1"/>
    </source>
</evidence>
<keyword evidence="3" id="KW-0342">GTP-binding</keyword>
<sequence length="347" mass="38827">MSIDNEMLKKKLAEFAQEKVNIAFFGPPGSGKSSTINALCGAEVVTVGVNTDTTLEAKVIEHGEVAFIDLPGYGTSKFPQKDFFIKFNPLQYDLFICVFDGKLRKSDTEFFQVITKAGKPCIFVRNKIDEIYDEDKTTDQSQDIIRQDLAGQIGKEDFSLIFICARGDMLTGIEELQNSIISQMYAARKEKYYMAAKVLTEEYLQEKKELAMKCVSKSAKYAAFNGLNPLIGVDAAIDAAIIYNMYENIRKHFDINEKMVVDSILTITTKNFLLKGMSKKGITIILQSITKKLASKSVFKYIPLVGQATAVCAGYKIVKEAGEEYLIACYQAAQENMLRRLNAKKQT</sequence>
<dbReference type="InterPro" id="IPR027417">
    <property type="entry name" value="P-loop_NTPase"/>
</dbReference>
<evidence type="ECO:0000256" key="2">
    <source>
        <dbReference type="ARBA" id="ARBA00022801"/>
    </source>
</evidence>
<dbReference type="Pfam" id="PF05049">
    <property type="entry name" value="IIGP"/>
    <property type="match status" value="1"/>
</dbReference>
<protein>
    <submittedName>
        <fullName evidence="5">GTP-binding protein EngB</fullName>
    </submittedName>
</protein>
<dbReference type="InterPro" id="IPR007743">
    <property type="entry name" value="Immunity-related_GTPase-like"/>
</dbReference>
<dbReference type="InterPro" id="IPR030385">
    <property type="entry name" value="G_IRG_dom"/>
</dbReference>
<comment type="caution">
    <text evidence="5">The sequence shown here is derived from an EMBL/GenBank/DDBJ whole genome shotgun (WGS) entry which is preliminary data.</text>
</comment>
<gene>
    <name evidence="5" type="primary">engB_9</name>
    <name evidence="5" type="ORF">SDC9_34045</name>
</gene>
<dbReference type="InterPro" id="IPR051515">
    <property type="entry name" value="IRG"/>
</dbReference>
<dbReference type="PROSITE" id="PS51716">
    <property type="entry name" value="G_IRG"/>
    <property type="match status" value="1"/>
</dbReference>
<dbReference type="PANTHER" id="PTHR32341">
    <property type="entry name" value="INTERFERON-INDUCIBLE GTPASE"/>
    <property type="match status" value="1"/>
</dbReference>
<dbReference type="GO" id="GO:0016787">
    <property type="term" value="F:hydrolase activity"/>
    <property type="evidence" value="ECO:0007669"/>
    <property type="project" value="UniProtKB-KW"/>
</dbReference>
<dbReference type="GO" id="GO:0005525">
    <property type="term" value="F:GTP binding"/>
    <property type="evidence" value="ECO:0007669"/>
    <property type="project" value="UniProtKB-KW"/>
</dbReference>
<dbReference type="PANTHER" id="PTHR32341:SF10">
    <property type="entry name" value="INTERFERON-INDUCIBLE GTPASE 5"/>
    <property type="match status" value="1"/>
</dbReference>
<keyword evidence="2" id="KW-0378">Hydrolase</keyword>
<evidence type="ECO:0000259" key="4">
    <source>
        <dbReference type="PROSITE" id="PS51716"/>
    </source>
</evidence>
<organism evidence="5">
    <name type="scientific">bioreactor metagenome</name>
    <dbReference type="NCBI Taxonomy" id="1076179"/>
    <lineage>
        <taxon>unclassified sequences</taxon>
        <taxon>metagenomes</taxon>
        <taxon>ecological metagenomes</taxon>
    </lineage>
</organism>
<reference evidence="5" key="1">
    <citation type="submission" date="2019-08" db="EMBL/GenBank/DDBJ databases">
        <authorList>
            <person name="Kucharzyk K."/>
            <person name="Murdoch R.W."/>
            <person name="Higgins S."/>
            <person name="Loffler F."/>
        </authorList>
    </citation>
    <scope>NUCLEOTIDE SEQUENCE</scope>
</reference>
<name>A0A644VBD0_9ZZZZ</name>
<dbReference type="Gene3D" id="3.40.50.300">
    <property type="entry name" value="P-loop containing nucleotide triphosphate hydrolases"/>
    <property type="match status" value="1"/>
</dbReference>
<keyword evidence="1" id="KW-0547">Nucleotide-binding</keyword>